<dbReference type="InterPro" id="IPR029442">
    <property type="entry name" value="GyrI-like"/>
</dbReference>
<accession>A0ABT7MVI7</accession>
<evidence type="ECO:0000313" key="4">
    <source>
        <dbReference type="Proteomes" id="UP001235064"/>
    </source>
</evidence>
<dbReference type="InterPro" id="IPR010499">
    <property type="entry name" value="AraC_E-bd"/>
</dbReference>
<dbReference type="InterPro" id="IPR009061">
    <property type="entry name" value="DNA-bd_dom_put_sf"/>
</dbReference>
<dbReference type="PANTHER" id="PTHR30204:SF97">
    <property type="entry name" value="MERR FAMILY REGULATORY PROTEIN"/>
    <property type="match status" value="1"/>
</dbReference>
<dbReference type="InterPro" id="IPR000551">
    <property type="entry name" value="MerR-type_HTH_dom"/>
</dbReference>
<reference evidence="3 4" key="1">
    <citation type="submission" date="2023-06" db="EMBL/GenBank/DDBJ databases">
        <title>Microbacterium sp. nov., isolated from a waste landfill.</title>
        <authorList>
            <person name="Wen W."/>
        </authorList>
    </citation>
    <scope>NUCLEOTIDE SEQUENCE [LARGE SCALE GENOMIC DNA]</scope>
    <source>
        <strain evidence="3 4">ASV49</strain>
    </source>
</reference>
<dbReference type="SUPFAM" id="SSF55136">
    <property type="entry name" value="Probable bacterial effector-binding domain"/>
    <property type="match status" value="1"/>
</dbReference>
<dbReference type="Pfam" id="PF13411">
    <property type="entry name" value="MerR_1"/>
    <property type="match status" value="1"/>
</dbReference>
<dbReference type="CDD" id="cd01107">
    <property type="entry name" value="HTH_BmrR"/>
    <property type="match status" value="1"/>
</dbReference>
<dbReference type="PANTHER" id="PTHR30204">
    <property type="entry name" value="REDOX-CYCLING DRUG-SENSING TRANSCRIPTIONAL ACTIVATOR SOXR"/>
    <property type="match status" value="1"/>
</dbReference>
<keyword evidence="1" id="KW-0238">DNA-binding</keyword>
<dbReference type="PROSITE" id="PS50937">
    <property type="entry name" value="HTH_MERR_2"/>
    <property type="match status" value="1"/>
</dbReference>
<dbReference type="SMART" id="SM00422">
    <property type="entry name" value="HTH_MERR"/>
    <property type="match status" value="1"/>
</dbReference>
<dbReference type="InterPro" id="IPR047057">
    <property type="entry name" value="MerR_fam"/>
</dbReference>
<dbReference type="SUPFAM" id="SSF46955">
    <property type="entry name" value="Putative DNA-binding domain"/>
    <property type="match status" value="1"/>
</dbReference>
<dbReference type="RefSeq" id="WP_286286915.1">
    <property type="nucleotide sequence ID" value="NZ_JASXSZ010000001.1"/>
</dbReference>
<gene>
    <name evidence="3" type="ORF">QSV35_03930</name>
</gene>
<keyword evidence="4" id="KW-1185">Reference proteome</keyword>
<dbReference type="Proteomes" id="UP001235064">
    <property type="component" value="Unassembled WGS sequence"/>
</dbReference>
<dbReference type="PROSITE" id="PS00552">
    <property type="entry name" value="HTH_MERR_1"/>
    <property type="match status" value="1"/>
</dbReference>
<dbReference type="Pfam" id="PF06445">
    <property type="entry name" value="GyrI-like"/>
    <property type="match status" value="1"/>
</dbReference>
<proteinExistence type="predicted"/>
<evidence type="ECO:0000313" key="3">
    <source>
        <dbReference type="EMBL" id="MDL9978472.1"/>
    </source>
</evidence>
<name>A0ABT7MVI7_9MICO</name>
<evidence type="ECO:0000259" key="2">
    <source>
        <dbReference type="PROSITE" id="PS50937"/>
    </source>
</evidence>
<dbReference type="Gene3D" id="3.20.80.10">
    <property type="entry name" value="Regulatory factor, effector binding domain"/>
    <property type="match status" value="1"/>
</dbReference>
<feature type="domain" description="HTH merR-type" evidence="2">
    <location>
        <begin position="8"/>
        <end position="78"/>
    </location>
</feature>
<dbReference type="EMBL" id="JASXSZ010000001">
    <property type="protein sequence ID" value="MDL9978472.1"/>
    <property type="molecule type" value="Genomic_DNA"/>
</dbReference>
<comment type="caution">
    <text evidence="3">The sequence shown here is derived from an EMBL/GenBank/DDBJ whole genome shotgun (WGS) entry which is preliminary data.</text>
</comment>
<dbReference type="Gene3D" id="1.10.1660.10">
    <property type="match status" value="1"/>
</dbReference>
<sequence length="277" mass="30831">MSGERAGMLSIGDFSRYAGLSIRMLRHYDERGLLTPAEVDPSTGYRWYEPAQLWRAGRIRSLRDAGCGIAQIAELLPLFDEPDELKSRLEAHLEALDVEARRLDAQRSLTASLTSAIDERAAPVAVRRREFPGLRVLLLRRTVADYPAEGELWADLRRLLGQPSEVDQSRFGDAIGATYFDEEFRDEDVEMAIWREYAGDLAPRSGFEIASLPVQSVAWATHRGGFDTIGRTTEAIGAWVASRGLTRVGPMFNVYVVGPGREPNPDAWITEVNVPVA</sequence>
<evidence type="ECO:0000256" key="1">
    <source>
        <dbReference type="ARBA" id="ARBA00023125"/>
    </source>
</evidence>
<organism evidence="3 4">
    <name type="scientific">Microbacterium candidum</name>
    <dbReference type="NCBI Taxonomy" id="3041922"/>
    <lineage>
        <taxon>Bacteria</taxon>
        <taxon>Bacillati</taxon>
        <taxon>Actinomycetota</taxon>
        <taxon>Actinomycetes</taxon>
        <taxon>Micrococcales</taxon>
        <taxon>Microbacteriaceae</taxon>
        <taxon>Microbacterium</taxon>
    </lineage>
</organism>
<dbReference type="SMART" id="SM00871">
    <property type="entry name" value="AraC_E_bind"/>
    <property type="match status" value="1"/>
</dbReference>
<protein>
    <submittedName>
        <fullName evidence="3">MerR family transcriptional regulator</fullName>
    </submittedName>
</protein>
<dbReference type="InterPro" id="IPR011256">
    <property type="entry name" value="Reg_factor_effector_dom_sf"/>
</dbReference>